<dbReference type="SUPFAM" id="SSF50891">
    <property type="entry name" value="Cyclophilin-like"/>
    <property type="match status" value="1"/>
</dbReference>
<reference evidence="7 8" key="1">
    <citation type="journal article" date="2020" name="G3 (Bethesda)">
        <title>Improved Reference Genome for Cyclotella cryptica CCMP332, a Model for Cell Wall Morphogenesis, Salinity Adaptation, and Lipid Production in Diatoms (Bacillariophyta).</title>
        <authorList>
            <person name="Roberts W.R."/>
            <person name="Downey K.M."/>
            <person name="Ruck E.C."/>
            <person name="Traller J.C."/>
            <person name="Alverson A.J."/>
        </authorList>
    </citation>
    <scope>NUCLEOTIDE SEQUENCE [LARGE SCALE GENOMIC DNA]</scope>
    <source>
        <strain evidence="7 8">CCMP332</strain>
    </source>
</reference>
<evidence type="ECO:0000256" key="1">
    <source>
        <dbReference type="ARBA" id="ARBA00013194"/>
    </source>
</evidence>
<evidence type="ECO:0000259" key="6">
    <source>
        <dbReference type="PROSITE" id="PS50072"/>
    </source>
</evidence>
<protein>
    <recommendedName>
        <fullName evidence="1">peptidylprolyl isomerase</fullName>
        <ecNumber evidence="1">5.2.1.8</ecNumber>
    </recommendedName>
</protein>
<dbReference type="PRINTS" id="PR00153">
    <property type="entry name" value="CSAPPISMRASE"/>
</dbReference>
<dbReference type="InterPro" id="IPR002130">
    <property type="entry name" value="Cyclophilin-type_PPIase_dom"/>
</dbReference>
<dbReference type="GO" id="GO:0003755">
    <property type="term" value="F:peptidyl-prolyl cis-trans isomerase activity"/>
    <property type="evidence" value="ECO:0007669"/>
    <property type="project" value="UniProtKB-KW"/>
</dbReference>
<dbReference type="Pfam" id="PF00160">
    <property type="entry name" value="Pro_isomerase"/>
    <property type="match status" value="1"/>
</dbReference>
<name>A0ABD3QGE2_9STRA</name>
<dbReference type="InterPro" id="IPR029000">
    <property type="entry name" value="Cyclophilin-like_dom_sf"/>
</dbReference>
<gene>
    <name evidence="7" type="ORF">HJC23_002287</name>
</gene>
<keyword evidence="8" id="KW-1185">Reference proteome</keyword>
<comment type="caution">
    <text evidence="7">The sequence shown here is derived from an EMBL/GenBank/DDBJ whole genome shotgun (WGS) entry which is preliminary data.</text>
</comment>
<dbReference type="Gene3D" id="2.40.100.10">
    <property type="entry name" value="Cyclophilin-like"/>
    <property type="match status" value="1"/>
</dbReference>
<accession>A0ABD3QGE2</accession>
<dbReference type="EC" id="5.2.1.8" evidence="1"/>
<evidence type="ECO:0000256" key="2">
    <source>
        <dbReference type="ARBA" id="ARBA00023110"/>
    </source>
</evidence>
<dbReference type="InterPro" id="IPR044665">
    <property type="entry name" value="E_coli_cyclophilin_A-like"/>
</dbReference>
<keyword evidence="5" id="KW-0472">Membrane</keyword>
<dbReference type="PANTHER" id="PTHR43246">
    <property type="entry name" value="PEPTIDYL-PROLYL CIS-TRANS ISOMERASE CYP38, CHLOROPLASTIC"/>
    <property type="match status" value="1"/>
</dbReference>
<proteinExistence type="predicted"/>
<evidence type="ECO:0000313" key="7">
    <source>
        <dbReference type="EMBL" id="KAL3799159.1"/>
    </source>
</evidence>
<evidence type="ECO:0000256" key="4">
    <source>
        <dbReference type="SAM" id="MobiDB-lite"/>
    </source>
</evidence>
<keyword evidence="5" id="KW-0812">Transmembrane</keyword>
<dbReference type="AlphaFoldDB" id="A0ABD3QGE2"/>
<keyword evidence="5" id="KW-1133">Transmembrane helix</keyword>
<feature type="region of interest" description="Disordered" evidence="4">
    <location>
        <begin position="1"/>
        <end position="20"/>
    </location>
</feature>
<feature type="compositionally biased region" description="Basic and acidic residues" evidence="4">
    <location>
        <begin position="1"/>
        <end position="11"/>
    </location>
</feature>
<keyword evidence="3" id="KW-0413">Isomerase</keyword>
<dbReference type="Proteomes" id="UP001516023">
    <property type="component" value="Unassembled WGS sequence"/>
</dbReference>
<organism evidence="7 8">
    <name type="scientific">Cyclotella cryptica</name>
    <dbReference type="NCBI Taxonomy" id="29204"/>
    <lineage>
        <taxon>Eukaryota</taxon>
        <taxon>Sar</taxon>
        <taxon>Stramenopiles</taxon>
        <taxon>Ochrophyta</taxon>
        <taxon>Bacillariophyta</taxon>
        <taxon>Coscinodiscophyceae</taxon>
        <taxon>Thalassiosirophycidae</taxon>
        <taxon>Stephanodiscales</taxon>
        <taxon>Stephanodiscaceae</taxon>
        <taxon>Cyclotella</taxon>
    </lineage>
</organism>
<sequence length="315" mass="35173">MDRGTSADVEMHSIQQPQRSYRDKPLDSILDIVEEIDANDEVAVLDVMSATNKAPNSVSNRPSTLPKVRVSILALIALVLLIVGVSYGKANGLISKPIATFSSELSNNNSNETTVEGRIIEFTVANLNTNRGQCTYLPSHRLECVPNHDNSTNKFRIQLHPSWSPRGVARFEELTRAQFWNEVRIFRVVPQFVSQFGLSSYPSMQQEWMEELEDDPVIGSNVRGTVTFATSGKNTRTTQIFINTADNTFLDRQGFSPIGEVLDGGNEYGGMEVVDEFYAGYGEKPDQGLIRSNGMEYLNDNFPKLSFFVKAEFVQ</sequence>
<dbReference type="PROSITE" id="PS50072">
    <property type="entry name" value="CSA_PPIASE_2"/>
    <property type="match status" value="1"/>
</dbReference>
<evidence type="ECO:0000313" key="8">
    <source>
        <dbReference type="Proteomes" id="UP001516023"/>
    </source>
</evidence>
<evidence type="ECO:0000256" key="3">
    <source>
        <dbReference type="ARBA" id="ARBA00023235"/>
    </source>
</evidence>
<feature type="domain" description="PPIase cyclophilin-type" evidence="6">
    <location>
        <begin position="153"/>
        <end position="277"/>
    </location>
</feature>
<evidence type="ECO:0000256" key="5">
    <source>
        <dbReference type="SAM" id="Phobius"/>
    </source>
</evidence>
<dbReference type="EMBL" id="JABMIG020000041">
    <property type="protein sequence ID" value="KAL3799159.1"/>
    <property type="molecule type" value="Genomic_DNA"/>
</dbReference>
<keyword evidence="2" id="KW-0697">Rotamase</keyword>
<feature type="transmembrane region" description="Helical" evidence="5">
    <location>
        <begin position="70"/>
        <end position="88"/>
    </location>
</feature>